<reference evidence="2 3" key="1">
    <citation type="submission" date="2023-07" db="EMBL/GenBank/DDBJ databases">
        <title>Functional and genomic diversity of the sorghum phyllosphere microbiome.</title>
        <authorList>
            <person name="Shade A."/>
        </authorList>
    </citation>
    <scope>NUCLEOTIDE SEQUENCE [LARGE SCALE GENOMIC DNA]</scope>
    <source>
        <strain evidence="2 3">SORGH_AS_1064</strain>
    </source>
</reference>
<evidence type="ECO:0000313" key="2">
    <source>
        <dbReference type="EMBL" id="MDQ1098276.1"/>
    </source>
</evidence>
<proteinExistence type="predicted"/>
<protein>
    <submittedName>
        <fullName evidence="2">Uncharacterized protein</fullName>
    </submittedName>
</protein>
<organism evidence="2 3">
    <name type="scientific">Chryseobacterium camelliae</name>
    <dbReference type="NCBI Taxonomy" id="1265445"/>
    <lineage>
        <taxon>Bacteria</taxon>
        <taxon>Pseudomonadati</taxon>
        <taxon>Bacteroidota</taxon>
        <taxon>Flavobacteriia</taxon>
        <taxon>Flavobacteriales</taxon>
        <taxon>Weeksellaceae</taxon>
        <taxon>Chryseobacterium group</taxon>
        <taxon>Chryseobacterium</taxon>
    </lineage>
</organism>
<gene>
    <name evidence="2" type="ORF">QE404_003423</name>
</gene>
<sequence length="158" mass="18119">MKTRLFTVLLICFFANFLSAQTLVKPAEIKTSLIADYLRGKGYTIVEQQETYVKIANKEKAVLFMDIDSQKKYINMNVNVLLKEGADKDKIDNLLLGINSLAMVKAGYLPNQNSISFQYFFWITNGFTLETLEDAVAEFFLYQGDAYSLDKEKIFSYK</sequence>
<keyword evidence="1" id="KW-0732">Signal</keyword>
<comment type="caution">
    <text evidence="2">The sequence shown here is derived from an EMBL/GenBank/DDBJ whole genome shotgun (WGS) entry which is preliminary data.</text>
</comment>
<evidence type="ECO:0000256" key="1">
    <source>
        <dbReference type="SAM" id="SignalP"/>
    </source>
</evidence>
<feature type="chain" id="PRO_5047336004" evidence="1">
    <location>
        <begin position="21"/>
        <end position="158"/>
    </location>
</feature>
<feature type="signal peptide" evidence="1">
    <location>
        <begin position="1"/>
        <end position="20"/>
    </location>
</feature>
<accession>A0ABU0TMK1</accession>
<dbReference type="EMBL" id="JAUTAL010000001">
    <property type="protein sequence ID" value="MDQ1098276.1"/>
    <property type="molecule type" value="Genomic_DNA"/>
</dbReference>
<evidence type="ECO:0000313" key="3">
    <source>
        <dbReference type="Proteomes" id="UP001225072"/>
    </source>
</evidence>
<dbReference type="RefSeq" id="WP_307452423.1">
    <property type="nucleotide sequence ID" value="NZ_JAUTAL010000001.1"/>
</dbReference>
<dbReference type="Proteomes" id="UP001225072">
    <property type="component" value="Unassembled WGS sequence"/>
</dbReference>
<name>A0ABU0TMK1_9FLAO</name>
<keyword evidence="3" id="KW-1185">Reference proteome</keyword>